<organism evidence="2 3">
    <name type="scientific">Jaapia argillacea MUCL 33604</name>
    <dbReference type="NCBI Taxonomy" id="933084"/>
    <lineage>
        <taxon>Eukaryota</taxon>
        <taxon>Fungi</taxon>
        <taxon>Dikarya</taxon>
        <taxon>Basidiomycota</taxon>
        <taxon>Agaricomycotina</taxon>
        <taxon>Agaricomycetes</taxon>
        <taxon>Agaricomycetidae</taxon>
        <taxon>Jaapiales</taxon>
        <taxon>Jaapiaceae</taxon>
        <taxon>Jaapia</taxon>
    </lineage>
</organism>
<name>A0A067PNY1_9AGAM</name>
<proteinExistence type="predicted"/>
<dbReference type="AlphaFoldDB" id="A0A067PNY1"/>
<feature type="region of interest" description="Disordered" evidence="1">
    <location>
        <begin position="464"/>
        <end position="499"/>
    </location>
</feature>
<feature type="compositionally biased region" description="Low complexity" evidence="1">
    <location>
        <begin position="397"/>
        <end position="435"/>
    </location>
</feature>
<feature type="compositionally biased region" description="Low complexity" evidence="1">
    <location>
        <begin position="34"/>
        <end position="49"/>
    </location>
</feature>
<feature type="region of interest" description="Disordered" evidence="1">
    <location>
        <begin position="378"/>
        <end position="445"/>
    </location>
</feature>
<feature type="region of interest" description="Disordered" evidence="1">
    <location>
        <begin position="173"/>
        <end position="204"/>
    </location>
</feature>
<feature type="region of interest" description="Disordered" evidence="1">
    <location>
        <begin position="319"/>
        <end position="341"/>
    </location>
</feature>
<evidence type="ECO:0000313" key="3">
    <source>
        <dbReference type="Proteomes" id="UP000027265"/>
    </source>
</evidence>
<protein>
    <submittedName>
        <fullName evidence="2">Uncharacterized protein</fullName>
    </submittedName>
</protein>
<feature type="compositionally biased region" description="Polar residues" evidence="1">
    <location>
        <begin position="387"/>
        <end position="396"/>
    </location>
</feature>
<feature type="compositionally biased region" description="Low complexity" evidence="1">
    <location>
        <begin position="57"/>
        <end position="68"/>
    </location>
</feature>
<keyword evidence="3" id="KW-1185">Reference proteome</keyword>
<feature type="compositionally biased region" description="Low complexity" evidence="1">
    <location>
        <begin position="81"/>
        <end position="91"/>
    </location>
</feature>
<dbReference type="HOGENOM" id="CLU_507209_0_0_1"/>
<evidence type="ECO:0000256" key="1">
    <source>
        <dbReference type="SAM" id="MobiDB-lite"/>
    </source>
</evidence>
<feature type="region of interest" description="Disordered" evidence="1">
    <location>
        <begin position="518"/>
        <end position="537"/>
    </location>
</feature>
<accession>A0A067PNY1</accession>
<feature type="region of interest" description="Disordered" evidence="1">
    <location>
        <begin position="1"/>
        <end position="111"/>
    </location>
</feature>
<gene>
    <name evidence="2" type="ORF">JAAARDRAFT_198691</name>
</gene>
<reference evidence="3" key="1">
    <citation type="journal article" date="2014" name="Proc. Natl. Acad. Sci. U.S.A.">
        <title>Extensive sampling of basidiomycete genomes demonstrates inadequacy of the white-rot/brown-rot paradigm for wood decay fungi.</title>
        <authorList>
            <person name="Riley R."/>
            <person name="Salamov A.A."/>
            <person name="Brown D.W."/>
            <person name="Nagy L.G."/>
            <person name="Floudas D."/>
            <person name="Held B.W."/>
            <person name="Levasseur A."/>
            <person name="Lombard V."/>
            <person name="Morin E."/>
            <person name="Otillar R."/>
            <person name="Lindquist E.A."/>
            <person name="Sun H."/>
            <person name="LaButti K.M."/>
            <person name="Schmutz J."/>
            <person name="Jabbour D."/>
            <person name="Luo H."/>
            <person name="Baker S.E."/>
            <person name="Pisabarro A.G."/>
            <person name="Walton J.D."/>
            <person name="Blanchette R.A."/>
            <person name="Henrissat B."/>
            <person name="Martin F."/>
            <person name="Cullen D."/>
            <person name="Hibbett D.S."/>
            <person name="Grigoriev I.V."/>
        </authorList>
    </citation>
    <scope>NUCLEOTIDE SEQUENCE [LARGE SCALE GENOMIC DNA]</scope>
    <source>
        <strain evidence="3">MUCL 33604</strain>
    </source>
</reference>
<evidence type="ECO:0000313" key="2">
    <source>
        <dbReference type="EMBL" id="KDQ52041.1"/>
    </source>
</evidence>
<feature type="compositionally biased region" description="Polar residues" evidence="1">
    <location>
        <begin position="9"/>
        <end position="21"/>
    </location>
</feature>
<dbReference type="Proteomes" id="UP000027265">
    <property type="component" value="Unassembled WGS sequence"/>
</dbReference>
<dbReference type="InParanoid" id="A0A067PNY1"/>
<sequence>MQIVATKANIVSDSSVGQPAQRTHPKPSDTSCLSPDSSNTSTPSDASDSFGITPTLSNSSSSIPSDASEIFGIPHPPPGLTPLLPSTPKLPQGSFSFSPPPALQDQSSFSFSSSDGYWSPPMGLGMSPFEGRPSLSAFYIPPSSSSLEVSEGASEFDGQGVSEFDIQVPSAPLLHQGTWSPSQPFSPPSFSSAQDDSANDNPSLFLSFSSANEASFSSTLQSPPTQDQPSLFLSFSSESASDAFSPRLASGTFSPESESSFETWHIPNTPSPCTYTGLGLGLGLGLGMNDFTGAGLLIGGTNDALLGGTNNPSIGLGLGFPTGARTSNPTTRSNSGNAPPVPRLGLGFMGVYKDDNVLGGIPFDGFGLLSRFHDRSSGSSSSSGSSYTANSYPHTVNSSASSSYSANADSTGSSSSSYPTNSSSTSYAMDGSSCGEEGEEEGEPSKEFLEELFKTFAASSYPFASTSTASHPSTSHPSFPTSPSPHAPEQMSPTPVRHSLGEEEEDVFGTFAALGLEKKGKGKRREGRVKMGCGVGK</sequence>
<feature type="compositionally biased region" description="Low complexity" evidence="1">
    <location>
        <begin position="464"/>
        <end position="479"/>
    </location>
</feature>
<feature type="compositionally biased region" description="Polar residues" evidence="1">
    <location>
        <begin position="324"/>
        <end position="337"/>
    </location>
</feature>
<feature type="compositionally biased region" description="Low complexity" evidence="1">
    <location>
        <begin position="180"/>
        <end position="196"/>
    </location>
</feature>
<dbReference type="EMBL" id="KL197743">
    <property type="protein sequence ID" value="KDQ52041.1"/>
    <property type="molecule type" value="Genomic_DNA"/>
</dbReference>